<dbReference type="GO" id="GO:0000976">
    <property type="term" value="F:transcription cis-regulatory region binding"/>
    <property type="evidence" value="ECO:0007669"/>
    <property type="project" value="TreeGrafter"/>
</dbReference>
<dbReference type="Pfam" id="PF00072">
    <property type="entry name" value="Response_reg"/>
    <property type="match status" value="1"/>
</dbReference>
<dbReference type="InterPro" id="IPR001789">
    <property type="entry name" value="Sig_transdc_resp-reg_receiver"/>
</dbReference>
<dbReference type="RefSeq" id="WP_009837246.1">
    <property type="nucleotide sequence ID" value="NZ_AAOH01000002.1"/>
</dbReference>
<dbReference type="eggNOG" id="COG3279">
    <property type="taxonomic scope" value="Bacteria"/>
</dbReference>
<dbReference type="GO" id="GO:0005829">
    <property type="term" value="C:cytosol"/>
    <property type="evidence" value="ECO:0007669"/>
    <property type="project" value="TreeGrafter"/>
</dbReference>
<feature type="domain" description="Response regulatory" evidence="4">
    <location>
        <begin position="3"/>
        <end position="114"/>
    </location>
</feature>
<accession>A4C5W8</accession>
<evidence type="ECO:0000259" key="5">
    <source>
        <dbReference type="PROSITE" id="PS50930"/>
    </source>
</evidence>
<dbReference type="OrthoDB" id="236568at2"/>
<dbReference type="InterPro" id="IPR039420">
    <property type="entry name" value="WalR-like"/>
</dbReference>
<feature type="modified residue" description="4-aspartylphosphate" evidence="3">
    <location>
        <position position="54"/>
    </location>
</feature>
<dbReference type="Gene3D" id="3.40.50.2300">
    <property type="match status" value="1"/>
</dbReference>
<dbReference type="InterPro" id="IPR007492">
    <property type="entry name" value="LytTR_DNA-bd_dom"/>
</dbReference>
<evidence type="ECO:0000256" key="3">
    <source>
        <dbReference type="PROSITE-ProRule" id="PRU00169"/>
    </source>
</evidence>
<dbReference type="Pfam" id="PF04397">
    <property type="entry name" value="LytTR"/>
    <property type="match status" value="1"/>
</dbReference>
<dbReference type="PANTHER" id="PTHR48111">
    <property type="entry name" value="REGULATOR OF RPOS"/>
    <property type="match status" value="1"/>
</dbReference>
<protein>
    <submittedName>
        <fullName evidence="6">Two-component system response regulator protein</fullName>
    </submittedName>
</protein>
<dbReference type="InterPro" id="IPR011006">
    <property type="entry name" value="CheY-like_superfamily"/>
</dbReference>
<keyword evidence="7" id="KW-1185">Reference proteome</keyword>
<gene>
    <name evidence="6" type="ORF">PTD2_11169</name>
</gene>
<keyword evidence="2" id="KW-0238">DNA-binding</keyword>
<evidence type="ECO:0000256" key="1">
    <source>
        <dbReference type="ARBA" id="ARBA00023012"/>
    </source>
</evidence>
<dbReference type="STRING" id="87626.PTD2_11169"/>
<proteinExistence type="predicted"/>
<dbReference type="PROSITE" id="PS50930">
    <property type="entry name" value="HTH_LYTTR"/>
    <property type="match status" value="1"/>
</dbReference>
<dbReference type="SUPFAM" id="SSF52172">
    <property type="entry name" value="CheY-like"/>
    <property type="match status" value="1"/>
</dbReference>
<dbReference type="Gene3D" id="2.40.50.1020">
    <property type="entry name" value="LytTr DNA-binding domain"/>
    <property type="match status" value="1"/>
</dbReference>
<dbReference type="AlphaFoldDB" id="A4C5W8"/>
<organism evidence="6 7">
    <name type="scientific">Pseudoalteromonas tunicata D2</name>
    <dbReference type="NCBI Taxonomy" id="87626"/>
    <lineage>
        <taxon>Bacteria</taxon>
        <taxon>Pseudomonadati</taxon>
        <taxon>Pseudomonadota</taxon>
        <taxon>Gammaproteobacteria</taxon>
        <taxon>Alteromonadales</taxon>
        <taxon>Pseudoalteromonadaceae</taxon>
        <taxon>Pseudoalteromonas</taxon>
    </lineage>
</organism>
<sequence length="228" mass="26112">MLKALMIDDEPLAHEVIVYHLAQHSDIRIVGRCYNATQALSWLASNEVDLLFLDINMPDLNGIDLLKVLRNRPQVIIISAYQEYAIQGFELDVTDYLLKPVCGERLSLALDKVRLRTQKQLLNKPEPQHIILKVDREKRKFSLTDITLLEAYGNYVKLWQGNDMVLVSSSLKLLIEALPNRQFTQVHKSYVVNNVKVVALETDLLTLECGRTVKASKTFKKNLQRLLS</sequence>
<dbReference type="SMART" id="SM00850">
    <property type="entry name" value="LytTR"/>
    <property type="match status" value="1"/>
</dbReference>
<evidence type="ECO:0000313" key="6">
    <source>
        <dbReference type="EMBL" id="EAR29372.1"/>
    </source>
</evidence>
<dbReference type="HOGENOM" id="CLU_000445_14_1_6"/>
<evidence type="ECO:0000313" key="7">
    <source>
        <dbReference type="Proteomes" id="UP000006201"/>
    </source>
</evidence>
<dbReference type="GO" id="GO:0032993">
    <property type="term" value="C:protein-DNA complex"/>
    <property type="evidence" value="ECO:0007669"/>
    <property type="project" value="TreeGrafter"/>
</dbReference>
<evidence type="ECO:0000256" key="2">
    <source>
        <dbReference type="ARBA" id="ARBA00023125"/>
    </source>
</evidence>
<dbReference type="PROSITE" id="PS50110">
    <property type="entry name" value="RESPONSE_REGULATORY"/>
    <property type="match status" value="1"/>
</dbReference>
<dbReference type="SMART" id="SM00448">
    <property type="entry name" value="REC"/>
    <property type="match status" value="1"/>
</dbReference>
<reference evidence="6 7" key="1">
    <citation type="submission" date="2006-02" db="EMBL/GenBank/DDBJ databases">
        <authorList>
            <person name="Moran M.A."/>
            <person name="Kjelleberg S."/>
            <person name="Egan S."/>
            <person name="Saunders N."/>
            <person name="Thomas T."/>
            <person name="Ferriera S."/>
            <person name="Johnson J."/>
            <person name="Kravitz S."/>
            <person name="Halpern A."/>
            <person name="Remington K."/>
            <person name="Beeson K."/>
            <person name="Tran B."/>
            <person name="Rogers Y.-H."/>
            <person name="Friedman R."/>
            <person name="Venter J.C."/>
        </authorList>
    </citation>
    <scope>NUCLEOTIDE SEQUENCE [LARGE SCALE GENOMIC DNA]</scope>
    <source>
        <strain evidence="6 7">D2</strain>
    </source>
</reference>
<feature type="domain" description="HTH LytTR-type" evidence="5">
    <location>
        <begin position="130"/>
        <end position="228"/>
    </location>
</feature>
<dbReference type="GO" id="GO:0006355">
    <property type="term" value="P:regulation of DNA-templated transcription"/>
    <property type="evidence" value="ECO:0007669"/>
    <property type="project" value="TreeGrafter"/>
</dbReference>
<comment type="caution">
    <text evidence="6">The sequence shown here is derived from an EMBL/GenBank/DDBJ whole genome shotgun (WGS) entry which is preliminary data.</text>
</comment>
<dbReference type="Proteomes" id="UP000006201">
    <property type="component" value="Unassembled WGS sequence"/>
</dbReference>
<keyword evidence="1" id="KW-0902">Two-component regulatory system</keyword>
<evidence type="ECO:0000259" key="4">
    <source>
        <dbReference type="PROSITE" id="PS50110"/>
    </source>
</evidence>
<dbReference type="GO" id="GO:0000156">
    <property type="term" value="F:phosphorelay response regulator activity"/>
    <property type="evidence" value="ECO:0007669"/>
    <property type="project" value="TreeGrafter"/>
</dbReference>
<name>A4C5W8_9GAMM</name>
<keyword evidence="3" id="KW-0597">Phosphoprotein</keyword>
<dbReference type="PANTHER" id="PTHR48111:SF17">
    <property type="entry name" value="TRANSCRIPTIONAL REGULATORY PROTEIN YPDB"/>
    <property type="match status" value="1"/>
</dbReference>
<dbReference type="EMBL" id="AAOH01000002">
    <property type="protein sequence ID" value="EAR29372.1"/>
    <property type="molecule type" value="Genomic_DNA"/>
</dbReference>